<name>A0A0C9TQY3_PAXIN</name>
<sequence>MFNTSPPIQPGSTRKRPQTPHPQPQRPTYDQTPQPWHTRPKRPTDGPMARLHPSSVTSTPGVDSRACTTSVATPAMSTHSMSVQRDEETTRRQRADDVPTTTTPLASTGPHPSPTTTPNAMHRRKASTARHAPQARPPQQYQRTARTRKTKRQGKGGKTTDDETTGGRRRAHHVHKTAAQPHIHAKRRTSTPGIDSPVCTVNVATPAIDAQHHTERRRGEGGKGKGEEDETREGREDKMSKAE</sequence>
<reference evidence="3" key="2">
    <citation type="submission" date="2015-01" db="EMBL/GenBank/DDBJ databases">
        <title>Evolutionary Origins and Diversification of the Mycorrhizal Mutualists.</title>
        <authorList>
            <consortium name="DOE Joint Genome Institute"/>
            <consortium name="Mycorrhizal Genomics Consortium"/>
            <person name="Kohler A."/>
            <person name="Kuo A."/>
            <person name="Nagy L.G."/>
            <person name="Floudas D."/>
            <person name="Copeland A."/>
            <person name="Barry K.W."/>
            <person name="Cichocki N."/>
            <person name="Veneault-Fourrey C."/>
            <person name="LaButti K."/>
            <person name="Lindquist E.A."/>
            <person name="Lipzen A."/>
            <person name="Lundell T."/>
            <person name="Morin E."/>
            <person name="Murat C."/>
            <person name="Riley R."/>
            <person name="Ohm R."/>
            <person name="Sun H."/>
            <person name="Tunlid A."/>
            <person name="Henrissat B."/>
            <person name="Grigoriev I.V."/>
            <person name="Hibbett D.S."/>
            <person name="Martin F."/>
        </authorList>
    </citation>
    <scope>NUCLEOTIDE SEQUENCE [LARGE SCALE GENOMIC DNA]</scope>
    <source>
        <strain evidence="3">ATCC 200175</strain>
    </source>
</reference>
<feature type="compositionally biased region" description="Basic residues" evidence="1">
    <location>
        <begin position="145"/>
        <end position="155"/>
    </location>
</feature>
<keyword evidence="3" id="KW-1185">Reference proteome</keyword>
<evidence type="ECO:0000313" key="2">
    <source>
        <dbReference type="EMBL" id="KIJ10137.1"/>
    </source>
</evidence>
<accession>A0A0C9TQY3</accession>
<gene>
    <name evidence="2" type="ORF">PAXINDRAFT_16840</name>
</gene>
<evidence type="ECO:0000313" key="3">
    <source>
        <dbReference type="Proteomes" id="UP000053647"/>
    </source>
</evidence>
<organism evidence="2 3">
    <name type="scientific">Paxillus involutus ATCC 200175</name>
    <dbReference type="NCBI Taxonomy" id="664439"/>
    <lineage>
        <taxon>Eukaryota</taxon>
        <taxon>Fungi</taxon>
        <taxon>Dikarya</taxon>
        <taxon>Basidiomycota</taxon>
        <taxon>Agaricomycotina</taxon>
        <taxon>Agaricomycetes</taxon>
        <taxon>Agaricomycetidae</taxon>
        <taxon>Boletales</taxon>
        <taxon>Paxilineae</taxon>
        <taxon>Paxillaceae</taxon>
        <taxon>Paxillus</taxon>
    </lineage>
</organism>
<dbReference type="HOGENOM" id="CLU_069187_0_0_1"/>
<feature type="compositionally biased region" description="Polar residues" evidence="1">
    <location>
        <begin position="1"/>
        <end position="12"/>
    </location>
</feature>
<feature type="compositionally biased region" description="Basic residues" evidence="1">
    <location>
        <begin position="167"/>
        <end position="176"/>
    </location>
</feature>
<dbReference type="AlphaFoldDB" id="A0A0C9TQY3"/>
<protein>
    <submittedName>
        <fullName evidence="2">Uncharacterized protein</fullName>
    </submittedName>
</protein>
<dbReference type="EMBL" id="KN819416">
    <property type="protein sequence ID" value="KIJ10137.1"/>
    <property type="molecule type" value="Genomic_DNA"/>
</dbReference>
<dbReference type="Proteomes" id="UP000053647">
    <property type="component" value="Unassembled WGS sequence"/>
</dbReference>
<feature type="compositionally biased region" description="Low complexity" evidence="1">
    <location>
        <begin position="129"/>
        <end position="144"/>
    </location>
</feature>
<evidence type="ECO:0000256" key="1">
    <source>
        <dbReference type="SAM" id="MobiDB-lite"/>
    </source>
</evidence>
<feature type="compositionally biased region" description="Basic and acidic residues" evidence="1">
    <location>
        <begin position="84"/>
        <end position="97"/>
    </location>
</feature>
<proteinExistence type="predicted"/>
<feature type="compositionally biased region" description="Polar residues" evidence="1">
    <location>
        <begin position="54"/>
        <end position="83"/>
    </location>
</feature>
<reference evidence="2 3" key="1">
    <citation type="submission" date="2014-06" db="EMBL/GenBank/DDBJ databases">
        <authorList>
            <consortium name="DOE Joint Genome Institute"/>
            <person name="Kuo A."/>
            <person name="Kohler A."/>
            <person name="Nagy L.G."/>
            <person name="Floudas D."/>
            <person name="Copeland A."/>
            <person name="Barry K.W."/>
            <person name="Cichocki N."/>
            <person name="Veneault-Fourrey C."/>
            <person name="LaButti K."/>
            <person name="Lindquist E.A."/>
            <person name="Lipzen A."/>
            <person name="Lundell T."/>
            <person name="Morin E."/>
            <person name="Murat C."/>
            <person name="Sun H."/>
            <person name="Tunlid A."/>
            <person name="Henrissat B."/>
            <person name="Grigoriev I.V."/>
            <person name="Hibbett D.S."/>
            <person name="Martin F."/>
            <person name="Nordberg H.P."/>
            <person name="Cantor M.N."/>
            <person name="Hua S.X."/>
        </authorList>
    </citation>
    <scope>NUCLEOTIDE SEQUENCE [LARGE SCALE GENOMIC DNA]</scope>
    <source>
        <strain evidence="2 3">ATCC 200175</strain>
    </source>
</reference>
<feature type="compositionally biased region" description="Low complexity" evidence="1">
    <location>
        <begin position="107"/>
        <end position="118"/>
    </location>
</feature>
<feature type="region of interest" description="Disordered" evidence="1">
    <location>
        <begin position="1"/>
        <end position="243"/>
    </location>
</feature>
<feature type="compositionally biased region" description="Basic and acidic residues" evidence="1">
    <location>
        <begin position="210"/>
        <end position="243"/>
    </location>
</feature>